<gene>
    <name evidence="1" type="ORF">TIFTF001_023065</name>
</gene>
<protein>
    <submittedName>
        <fullName evidence="1">Uncharacterized protein</fullName>
    </submittedName>
</protein>
<reference evidence="1" key="1">
    <citation type="submission" date="2023-07" db="EMBL/GenBank/DDBJ databases">
        <title>draft genome sequence of fig (Ficus carica).</title>
        <authorList>
            <person name="Takahashi T."/>
            <person name="Nishimura K."/>
        </authorList>
    </citation>
    <scope>NUCLEOTIDE SEQUENCE</scope>
</reference>
<accession>A0AA88AZU6</accession>
<evidence type="ECO:0000313" key="2">
    <source>
        <dbReference type="Proteomes" id="UP001187192"/>
    </source>
</evidence>
<organism evidence="1 2">
    <name type="scientific">Ficus carica</name>
    <name type="common">Common fig</name>
    <dbReference type="NCBI Taxonomy" id="3494"/>
    <lineage>
        <taxon>Eukaryota</taxon>
        <taxon>Viridiplantae</taxon>
        <taxon>Streptophyta</taxon>
        <taxon>Embryophyta</taxon>
        <taxon>Tracheophyta</taxon>
        <taxon>Spermatophyta</taxon>
        <taxon>Magnoliopsida</taxon>
        <taxon>eudicotyledons</taxon>
        <taxon>Gunneridae</taxon>
        <taxon>Pentapetalae</taxon>
        <taxon>rosids</taxon>
        <taxon>fabids</taxon>
        <taxon>Rosales</taxon>
        <taxon>Moraceae</taxon>
        <taxon>Ficeae</taxon>
        <taxon>Ficus</taxon>
    </lineage>
</organism>
<evidence type="ECO:0000313" key="1">
    <source>
        <dbReference type="EMBL" id="GMN53916.1"/>
    </source>
</evidence>
<dbReference type="Proteomes" id="UP001187192">
    <property type="component" value="Unassembled WGS sequence"/>
</dbReference>
<dbReference type="EMBL" id="BTGU01000048">
    <property type="protein sequence ID" value="GMN53916.1"/>
    <property type="molecule type" value="Genomic_DNA"/>
</dbReference>
<dbReference type="SUPFAM" id="SSF53756">
    <property type="entry name" value="UDP-Glycosyltransferase/glycogen phosphorylase"/>
    <property type="match status" value="1"/>
</dbReference>
<keyword evidence="2" id="KW-1185">Reference proteome</keyword>
<name>A0AA88AZU6_FICCA</name>
<comment type="caution">
    <text evidence="1">The sequence shown here is derived from an EMBL/GenBank/DDBJ whole genome shotgun (WGS) entry which is preliminary data.</text>
</comment>
<proteinExistence type="predicted"/>
<dbReference type="Gene3D" id="3.40.50.2000">
    <property type="entry name" value="Glycogen Phosphorylase B"/>
    <property type="match status" value="1"/>
</dbReference>
<dbReference type="AlphaFoldDB" id="A0AA88AZU6"/>
<sequence length="119" mass="13527">MEGHDSSSLNIAMCPWFAFGQITPYLHITNKLARKGHRISFFVPNKTQHKLQHLNHFPHLITFVPLTIAHVDGLPSGAKRTSDVPPPLFPLIITKANKPFHSVLKSYQYYSIAFYQTPC</sequence>